<evidence type="ECO:0000313" key="2">
    <source>
        <dbReference type="EMBL" id="EDO34030.1"/>
    </source>
</evidence>
<name>A7SQI7_NEMVE</name>
<keyword evidence="3" id="KW-1185">Reference proteome</keyword>
<dbReference type="PROSITE" id="PS51257">
    <property type="entry name" value="PROKAR_LIPOPROTEIN"/>
    <property type="match status" value="1"/>
</dbReference>
<gene>
    <name evidence="2" type="ORF">NEMVEDRAFT_v1g246766</name>
</gene>
<keyword evidence="1" id="KW-0732">Signal</keyword>
<evidence type="ECO:0000313" key="3">
    <source>
        <dbReference type="Proteomes" id="UP000001593"/>
    </source>
</evidence>
<organism evidence="2 3">
    <name type="scientific">Nematostella vectensis</name>
    <name type="common">Starlet sea anemone</name>
    <dbReference type="NCBI Taxonomy" id="45351"/>
    <lineage>
        <taxon>Eukaryota</taxon>
        <taxon>Metazoa</taxon>
        <taxon>Cnidaria</taxon>
        <taxon>Anthozoa</taxon>
        <taxon>Hexacorallia</taxon>
        <taxon>Actiniaria</taxon>
        <taxon>Edwardsiidae</taxon>
        <taxon>Nematostella</taxon>
    </lineage>
</organism>
<accession>A7SQI7</accession>
<reference evidence="2 3" key="1">
    <citation type="journal article" date="2007" name="Science">
        <title>Sea anemone genome reveals ancestral eumetazoan gene repertoire and genomic organization.</title>
        <authorList>
            <person name="Putnam N.H."/>
            <person name="Srivastava M."/>
            <person name="Hellsten U."/>
            <person name="Dirks B."/>
            <person name="Chapman J."/>
            <person name="Salamov A."/>
            <person name="Terry A."/>
            <person name="Shapiro H."/>
            <person name="Lindquist E."/>
            <person name="Kapitonov V.V."/>
            <person name="Jurka J."/>
            <person name="Genikhovich G."/>
            <person name="Grigoriev I.V."/>
            <person name="Lucas S.M."/>
            <person name="Steele R.E."/>
            <person name="Finnerty J.R."/>
            <person name="Technau U."/>
            <person name="Martindale M.Q."/>
            <person name="Rokhsar D.S."/>
        </authorList>
    </citation>
    <scope>NUCLEOTIDE SEQUENCE [LARGE SCALE GENOMIC DNA]</scope>
    <source>
        <strain evidence="3">CH2 X CH6</strain>
    </source>
</reference>
<dbReference type="EMBL" id="DS469746">
    <property type="protein sequence ID" value="EDO34030.1"/>
    <property type="molecule type" value="Genomic_DNA"/>
</dbReference>
<protein>
    <submittedName>
        <fullName evidence="2">Uncharacterized protein</fullName>
    </submittedName>
</protein>
<dbReference type="HOGENOM" id="CLU_1742723_0_0_1"/>
<proteinExistence type="predicted"/>
<feature type="chain" id="PRO_5002714580" evidence="1">
    <location>
        <begin position="21"/>
        <end position="150"/>
    </location>
</feature>
<dbReference type="InParanoid" id="A7SQI7"/>
<sequence>MTKLTLAVVCLISLAATALSISCKLCWPPTDEDSCKASEEEIDCDPWEGLQYDSCIEQWRSDAEFVGLPWIERNVAEMKNTGTATNLKISTLTPASRLTITAITPWFGAATAGGSVQVRARNAGGEAHVRSNAARRTFVTQRERYHSPPF</sequence>
<dbReference type="Proteomes" id="UP000001593">
    <property type="component" value="Unassembled WGS sequence"/>
</dbReference>
<dbReference type="AlphaFoldDB" id="A7SQI7"/>
<evidence type="ECO:0000256" key="1">
    <source>
        <dbReference type="SAM" id="SignalP"/>
    </source>
</evidence>
<feature type="signal peptide" evidence="1">
    <location>
        <begin position="1"/>
        <end position="20"/>
    </location>
</feature>